<accession>A0ABT0HP32</accession>
<reference evidence="3 4" key="1">
    <citation type="submission" date="2022-04" db="EMBL/GenBank/DDBJ databases">
        <title>Spirosoma sp. strain RP8 genome sequencing and assembly.</title>
        <authorList>
            <person name="Jung Y."/>
        </authorList>
    </citation>
    <scope>NUCLEOTIDE SEQUENCE [LARGE SCALE GENOMIC DNA]</scope>
    <source>
        <strain evidence="3 4">RP8</strain>
    </source>
</reference>
<sequence length="291" mass="32319">MAQSEQEVFTAFDATNLIAPGATLTRVSNQFSFTEGPAVDAEGNVFFTDQPNDKIWRYGIDGTLSVFMEKSGRSNGMYFDPAGNLVTCADEKNEIWSISPQGKVTVLMTDHEGSRLNGPNDLWIDQKGNIYFTDPYYERDYWAHNGPQVTGEYLYFLPHGRPHPEKVDTDYVKPNGIIGTADGKQLYVADIDDDKTYRYTINSDASLKDRQLFVEQGSDGMTLDEQGNLYLTGGDGVTVYSPAGEKIAQIPIDEDWTGNICFAGTDRQTLFITASESIYTLKMQVAGQNKA</sequence>
<dbReference type="SUPFAM" id="SSF63829">
    <property type="entry name" value="Calcium-dependent phosphotriesterase"/>
    <property type="match status" value="1"/>
</dbReference>
<dbReference type="InterPro" id="IPR005511">
    <property type="entry name" value="SMP-30"/>
</dbReference>
<dbReference type="PANTHER" id="PTHR47572">
    <property type="entry name" value="LIPOPROTEIN-RELATED"/>
    <property type="match status" value="1"/>
</dbReference>
<feature type="domain" description="SMP-30/Gluconolactonase/LRE-like region" evidence="2">
    <location>
        <begin position="33"/>
        <end position="275"/>
    </location>
</feature>
<evidence type="ECO:0000259" key="2">
    <source>
        <dbReference type="Pfam" id="PF08450"/>
    </source>
</evidence>
<proteinExistence type="predicted"/>
<keyword evidence="4" id="KW-1185">Reference proteome</keyword>
<dbReference type="RefSeq" id="WP_248477879.1">
    <property type="nucleotide sequence ID" value="NZ_JALPRF010000002.1"/>
</dbReference>
<dbReference type="InterPro" id="IPR011042">
    <property type="entry name" value="6-blade_b-propeller_TolB-like"/>
</dbReference>
<organism evidence="3 4">
    <name type="scientific">Spirosoma liriopis</name>
    <dbReference type="NCBI Taxonomy" id="2937440"/>
    <lineage>
        <taxon>Bacteria</taxon>
        <taxon>Pseudomonadati</taxon>
        <taxon>Bacteroidota</taxon>
        <taxon>Cytophagia</taxon>
        <taxon>Cytophagales</taxon>
        <taxon>Cytophagaceae</taxon>
        <taxon>Spirosoma</taxon>
    </lineage>
</organism>
<evidence type="ECO:0000313" key="4">
    <source>
        <dbReference type="Proteomes" id="UP001202180"/>
    </source>
</evidence>
<dbReference type="PRINTS" id="PR01790">
    <property type="entry name" value="SMP30FAMILY"/>
</dbReference>
<name>A0ABT0HP32_9BACT</name>
<dbReference type="InterPro" id="IPR013658">
    <property type="entry name" value="SGL"/>
</dbReference>
<evidence type="ECO:0000313" key="3">
    <source>
        <dbReference type="EMBL" id="MCK8493310.1"/>
    </source>
</evidence>
<protein>
    <submittedName>
        <fullName evidence="3">SMP-30/gluconolactonase/LRE family protein</fullName>
    </submittedName>
</protein>
<dbReference type="PANTHER" id="PTHR47572:SF4">
    <property type="entry name" value="LACTONASE DRP35"/>
    <property type="match status" value="1"/>
</dbReference>
<gene>
    <name evidence="3" type="ORF">M0L20_15690</name>
</gene>
<dbReference type="Proteomes" id="UP001202180">
    <property type="component" value="Unassembled WGS sequence"/>
</dbReference>
<dbReference type="EMBL" id="JALPRF010000002">
    <property type="protein sequence ID" value="MCK8493310.1"/>
    <property type="molecule type" value="Genomic_DNA"/>
</dbReference>
<evidence type="ECO:0000256" key="1">
    <source>
        <dbReference type="ARBA" id="ARBA00022801"/>
    </source>
</evidence>
<dbReference type="Pfam" id="PF08450">
    <property type="entry name" value="SGL"/>
    <property type="match status" value="1"/>
</dbReference>
<dbReference type="Gene3D" id="2.120.10.30">
    <property type="entry name" value="TolB, C-terminal domain"/>
    <property type="match status" value="1"/>
</dbReference>
<comment type="caution">
    <text evidence="3">The sequence shown here is derived from an EMBL/GenBank/DDBJ whole genome shotgun (WGS) entry which is preliminary data.</text>
</comment>
<dbReference type="InterPro" id="IPR051262">
    <property type="entry name" value="SMP-30/CGR1_Lactonase"/>
</dbReference>
<keyword evidence="1" id="KW-0378">Hydrolase</keyword>